<evidence type="ECO:0000256" key="5">
    <source>
        <dbReference type="ARBA" id="ARBA00038063"/>
    </source>
</evidence>
<proteinExistence type="inferred from homology"/>
<dbReference type="PANTHER" id="PTHR17224:SF1">
    <property type="entry name" value="PEPTIDYL-TRNA HYDROLASE"/>
    <property type="match status" value="1"/>
</dbReference>
<dbReference type="EMBL" id="FUYV01000001">
    <property type="protein sequence ID" value="SKB38697.1"/>
    <property type="molecule type" value="Genomic_DNA"/>
</dbReference>
<dbReference type="FunFam" id="3.40.50.1470:FF:000001">
    <property type="entry name" value="Peptidyl-tRNA hydrolase"/>
    <property type="match status" value="1"/>
</dbReference>
<evidence type="ECO:0000313" key="11">
    <source>
        <dbReference type="Proteomes" id="UP000191055"/>
    </source>
</evidence>
<dbReference type="GO" id="GO:0000049">
    <property type="term" value="F:tRNA binding"/>
    <property type="evidence" value="ECO:0007669"/>
    <property type="project" value="UniProtKB-UniRule"/>
</dbReference>
<dbReference type="STRING" id="889453.SAMN03080601_00388"/>
<dbReference type="SUPFAM" id="SSF53178">
    <property type="entry name" value="Peptidyl-tRNA hydrolase-like"/>
    <property type="match status" value="1"/>
</dbReference>
<comment type="subunit">
    <text evidence="7">Monomer.</text>
</comment>
<dbReference type="NCBIfam" id="TIGR00447">
    <property type="entry name" value="pth"/>
    <property type="match status" value="1"/>
</dbReference>
<feature type="binding site" evidence="7">
    <location>
        <position position="86"/>
    </location>
    <ligand>
        <name>tRNA</name>
        <dbReference type="ChEBI" id="CHEBI:17843"/>
    </ligand>
</feature>
<keyword evidence="7" id="KW-0963">Cytoplasm</keyword>
<evidence type="ECO:0000256" key="1">
    <source>
        <dbReference type="ARBA" id="ARBA00013260"/>
    </source>
</evidence>
<evidence type="ECO:0000256" key="6">
    <source>
        <dbReference type="ARBA" id="ARBA00050038"/>
    </source>
</evidence>
<gene>
    <name evidence="7" type="primary">pth</name>
    <name evidence="10" type="ORF">SAMN03080601_00388</name>
</gene>
<dbReference type="InterPro" id="IPR018171">
    <property type="entry name" value="Pept_tRNA_hydro_CS"/>
</dbReference>
<comment type="function">
    <text evidence="7">Catalyzes the release of premature peptidyl moieties from peptidyl-tRNA molecules trapped in stalled 50S ribosomal subunits, and thus maintains levels of free tRNAs and 50S ribosomes.</text>
</comment>
<feature type="binding site" evidence="7">
    <location>
        <position position="88"/>
    </location>
    <ligand>
        <name>tRNA</name>
        <dbReference type="ChEBI" id="CHEBI:17843"/>
    </ligand>
</feature>
<organism evidence="10 11">
    <name type="scientific">Alkalitalea saponilacus</name>
    <dbReference type="NCBI Taxonomy" id="889453"/>
    <lineage>
        <taxon>Bacteria</taxon>
        <taxon>Pseudomonadati</taxon>
        <taxon>Bacteroidota</taxon>
        <taxon>Bacteroidia</taxon>
        <taxon>Marinilabiliales</taxon>
        <taxon>Marinilabiliaceae</taxon>
        <taxon>Alkalitalea</taxon>
    </lineage>
</organism>
<feature type="active site" description="Proton acceptor" evidence="7">
    <location>
        <position position="42"/>
    </location>
</feature>
<comment type="catalytic activity">
    <reaction evidence="7 8">
        <text>an N-acyl-L-alpha-aminoacyl-tRNA + H2O = an N-acyl-L-amino acid + a tRNA + H(+)</text>
        <dbReference type="Rhea" id="RHEA:54448"/>
        <dbReference type="Rhea" id="RHEA-COMP:10123"/>
        <dbReference type="Rhea" id="RHEA-COMP:13883"/>
        <dbReference type="ChEBI" id="CHEBI:15377"/>
        <dbReference type="ChEBI" id="CHEBI:15378"/>
        <dbReference type="ChEBI" id="CHEBI:59874"/>
        <dbReference type="ChEBI" id="CHEBI:78442"/>
        <dbReference type="ChEBI" id="CHEBI:138191"/>
        <dbReference type="EC" id="3.1.1.29"/>
    </reaction>
</comment>
<name>A0A1T5AV62_9BACT</name>
<dbReference type="PROSITE" id="PS01195">
    <property type="entry name" value="PEPT_TRNA_HYDROL_1"/>
    <property type="match status" value="1"/>
</dbReference>
<dbReference type="GO" id="GO:0004045">
    <property type="term" value="F:peptidyl-tRNA hydrolase activity"/>
    <property type="evidence" value="ECO:0007669"/>
    <property type="project" value="UniProtKB-UniRule"/>
</dbReference>
<dbReference type="GO" id="GO:0006515">
    <property type="term" value="P:protein quality control for misfolded or incompletely synthesized proteins"/>
    <property type="evidence" value="ECO:0007669"/>
    <property type="project" value="UniProtKB-UniRule"/>
</dbReference>
<dbReference type="InterPro" id="IPR001328">
    <property type="entry name" value="Pept_tRNA_hydro"/>
</dbReference>
<feature type="site" description="Stabilizes the basic form of H active site to accept a proton" evidence="7">
    <location>
        <position position="113"/>
    </location>
</feature>
<dbReference type="Proteomes" id="UP000191055">
    <property type="component" value="Unassembled WGS sequence"/>
</dbReference>
<evidence type="ECO:0000256" key="7">
    <source>
        <dbReference type="HAMAP-Rule" id="MF_00083"/>
    </source>
</evidence>
<dbReference type="PROSITE" id="PS01196">
    <property type="entry name" value="PEPT_TRNA_HYDROL_2"/>
    <property type="match status" value="1"/>
</dbReference>
<dbReference type="CDD" id="cd00462">
    <property type="entry name" value="PTH"/>
    <property type="match status" value="1"/>
</dbReference>
<evidence type="ECO:0000256" key="4">
    <source>
        <dbReference type="ARBA" id="ARBA00022884"/>
    </source>
</evidence>
<evidence type="ECO:0000256" key="8">
    <source>
        <dbReference type="RuleBase" id="RU000673"/>
    </source>
</evidence>
<dbReference type="AlphaFoldDB" id="A0A1T5AV62"/>
<accession>A0A1T5AV62</accession>
<dbReference type="Pfam" id="PF01195">
    <property type="entry name" value="Pept_tRNA_hydro"/>
    <property type="match status" value="1"/>
</dbReference>
<keyword evidence="11" id="KW-1185">Reference proteome</keyword>
<keyword evidence="4 7" id="KW-0694">RNA-binding</keyword>
<feature type="binding site" evidence="7">
    <location>
        <position position="134"/>
    </location>
    <ligand>
        <name>tRNA</name>
        <dbReference type="ChEBI" id="CHEBI:17843"/>
    </ligand>
</feature>
<evidence type="ECO:0000256" key="3">
    <source>
        <dbReference type="ARBA" id="ARBA00022801"/>
    </source>
</evidence>
<dbReference type="PANTHER" id="PTHR17224">
    <property type="entry name" value="PEPTIDYL-TRNA HYDROLASE"/>
    <property type="match status" value="1"/>
</dbReference>
<evidence type="ECO:0000313" key="10">
    <source>
        <dbReference type="EMBL" id="SKB38697.1"/>
    </source>
</evidence>
<keyword evidence="2 7" id="KW-0820">tRNA-binding</keyword>
<dbReference type="InterPro" id="IPR036416">
    <property type="entry name" value="Pept_tRNA_hydro_sf"/>
</dbReference>
<comment type="function">
    <text evidence="7">Hydrolyzes ribosome-free peptidyl-tRNAs (with 1 or more amino acids incorporated), which drop off the ribosome during protein synthesis, or as a result of ribosome stalling.</text>
</comment>
<protein>
    <recommendedName>
        <fullName evidence="6 7">Peptidyl-tRNA hydrolase</fullName>
        <shortName evidence="7">Pth</shortName>
        <ecNumber evidence="1 7">3.1.1.29</ecNumber>
    </recommendedName>
</protein>
<evidence type="ECO:0000256" key="2">
    <source>
        <dbReference type="ARBA" id="ARBA00022555"/>
    </source>
</evidence>
<comment type="subcellular location">
    <subcellularLocation>
        <location evidence="7">Cytoplasm</location>
    </subcellularLocation>
</comment>
<feature type="site" description="Discriminates between blocked and unblocked aminoacyl-tRNA" evidence="7">
    <location>
        <position position="32"/>
    </location>
</feature>
<evidence type="ECO:0000256" key="9">
    <source>
        <dbReference type="RuleBase" id="RU004320"/>
    </source>
</evidence>
<feature type="binding site" evidence="7">
    <location>
        <position position="37"/>
    </location>
    <ligand>
        <name>tRNA</name>
        <dbReference type="ChEBI" id="CHEBI:17843"/>
    </ligand>
</feature>
<dbReference type="HAMAP" id="MF_00083">
    <property type="entry name" value="Pept_tRNA_hydro_bact"/>
    <property type="match status" value="1"/>
</dbReference>
<sequence length="209" mass="23806">MIKRLLINIFGKNTEKETTPPEMKYLIVGLGNIGSDYANTRHNIGFDILDALAHAEDVNFDDKRYGMVTQFKHKGRIYILLKPSTYVNLSGRAVNYWMKKENIKPENLLVVVDDLALPFGKLRLKAKGSDAGHNGLRNIQDTFGHNQYARLRFGIGDNFRKGHQVDYVLGQWTPNEAAELPQFFDSAIEIIKSFGTLGITRTMNLYNKR</sequence>
<dbReference type="EC" id="3.1.1.29" evidence="1 7"/>
<dbReference type="GO" id="GO:0072344">
    <property type="term" value="P:rescue of stalled ribosome"/>
    <property type="evidence" value="ECO:0007669"/>
    <property type="project" value="UniProtKB-UniRule"/>
</dbReference>
<keyword evidence="3 7" id="KW-0378">Hydrolase</keyword>
<dbReference type="GO" id="GO:0005737">
    <property type="term" value="C:cytoplasm"/>
    <property type="evidence" value="ECO:0007669"/>
    <property type="project" value="UniProtKB-SubCell"/>
</dbReference>
<comment type="similarity">
    <text evidence="5 7 9">Belongs to the PTH family.</text>
</comment>
<dbReference type="Gene3D" id="3.40.50.1470">
    <property type="entry name" value="Peptidyl-tRNA hydrolase"/>
    <property type="match status" value="1"/>
</dbReference>
<dbReference type="RefSeq" id="WP_232468400.1">
    <property type="nucleotide sequence ID" value="NZ_CP021904.1"/>
</dbReference>
<reference evidence="10 11" key="1">
    <citation type="submission" date="2017-02" db="EMBL/GenBank/DDBJ databases">
        <authorList>
            <person name="Peterson S.W."/>
        </authorList>
    </citation>
    <scope>NUCLEOTIDE SEQUENCE [LARGE SCALE GENOMIC DNA]</scope>
    <source>
        <strain evidence="10 11">DSM 24412</strain>
    </source>
</reference>